<reference evidence="8" key="2">
    <citation type="journal article" date="2014" name="ISME J.">
        <title>Microbial stratification in low pH oxic and suboxic macroscopic growths along an acid mine drainage.</title>
        <authorList>
            <person name="Mendez-Garcia C."/>
            <person name="Mesa V."/>
            <person name="Sprenger R.R."/>
            <person name="Richter M."/>
            <person name="Diez M.S."/>
            <person name="Solano J."/>
            <person name="Bargiela R."/>
            <person name="Golyshina O.V."/>
            <person name="Manteca A."/>
            <person name="Ramos J.L."/>
            <person name="Gallego J.R."/>
            <person name="Llorente I."/>
            <person name="Martins Dos Santos V.A."/>
            <person name="Jensen O.N."/>
            <person name="Pelaez A.I."/>
            <person name="Sanchez J."/>
            <person name="Ferrer M."/>
        </authorList>
    </citation>
    <scope>NUCLEOTIDE SEQUENCE</scope>
</reference>
<evidence type="ECO:0000313" key="8">
    <source>
        <dbReference type="EMBL" id="EQD30594.1"/>
    </source>
</evidence>
<feature type="transmembrane region" description="Helical" evidence="6">
    <location>
        <begin position="135"/>
        <end position="154"/>
    </location>
</feature>
<name>T0ZPI2_9ZZZZ</name>
<evidence type="ECO:0000256" key="2">
    <source>
        <dbReference type="ARBA" id="ARBA00022475"/>
    </source>
</evidence>
<accession>T0ZPI2</accession>
<comment type="subcellular location">
    <subcellularLocation>
        <location evidence="1">Cell membrane</location>
        <topology evidence="1">Multi-pass membrane protein</topology>
    </subcellularLocation>
</comment>
<feature type="transmembrane region" description="Helical" evidence="6">
    <location>
        <begin position="56"/>
        <end position="74"/>
    </location>
</feature>
<feature type="transmembrane region" description="Helical" evidence="6">
    <location>
        <begin position="86"/>
        <end position="104"/>
    </location>
</feature>
<evidence type="ECO:0000256" key="5">
    <source>
        <dbReference type="ARBA" id="ARBA00023136"/>
    </source>
</evidence>
<evidence type="ECO:0000256" key="4">
    <source>
        <dbReference type="ARBA" id="ARBA00022989"/>
    </source>
</evidence>
<gene>
    <name evidence="8" type="ORF">B1A_20315</name>
</gene>
<protein>
    <submittedName>
        <fullName evidence="8">Membrane protein containing RDD domain protein</fullName>
    </submittedName>
</protein>
<dbReference type="GO" id="GO:0005886">
    <property type="term" value="C:plasma membrane"/>
    <property type="evidence" value="ECO:0007669"/>
    <property type="project" value="UniProtKB-SubCell"/>
</dbReference>
<organism evidence="8">
    <name type="scientific">mine drainage metagenome</name>
    <dbReference type="NCBI Taxonomy" id="410659"/>
    <lineage>
        <taxon>unclassified sequences</taxon>
        <taxon>metagenomes</taxon>
        <taxon>ecological metagenomes</taxon>
    </lineage>
</organism>
<sequence>GFDPTWDIPYFMDEGQGSGFNVAENVTNRPQIGIHSRPGIELQDGFHPYAGFWRRFLALMIDSMMLAVVFELTLSINNAKTTGSSVVSFLINLVYFTLLLGGPSGQSVGCKLTKIKLLAVDGTVAGYPKALLRQLYSIISGLTFLLGYLMMLFTPRRQTLHDLMARTIVVDLHTISLDS</sequence>
<dbReference type="InterPro" id="IPR010432">
    <property type="entry name" value="RDD"/>
</dbReference>
<keyword evidence="4 6" id="KW-1133">Transmembrane helix</keyword>
<evidence type="ECO:0000256" key="1">
    <source>
        <dbReference type="ARBA" id="ARBA00004651"/>
    </source>
</evidence>
<dbReference type="InterPro" id="IPR051791">
    <property type="entry name" value="Pra-immunoreactive"/>
</dbReference>
<keyword evidence="2" id="KW-1003">Cell membrane</keyword>
<comment type="caution">
    <text evidence="8">The sequence shown here is derived from an EMBL/GenBank/DDBJ whole genome shotgun (WGS) entry which is preliminary data.</text>
</comment>
<dbReference type="Pfam" id="PF06271">
    <property type="entry name" value="RDD"/>
    <property type="match status" value="1"/>
</dbReference>
<feature type="domain" description="RDD" evidence="7">
    <location>
        <begin position="49"/>
        <end position="165"/>
    </location>
</feature>
<evidence type="ECO:0000259" key="7">
    <source>
        <dbReference type="Pfam" id="PF06271"/>
    </source>
</evidence>
<keyword evidence="5 6" id="KW-0472">Membrane</keyword>
<dbReference type="EMBL" id="AUZX01014991">
    <property type="protein sequence ID" value="EQD30594.1"/>
    <property type="molecule type" value="Genomic_DNA"/>
</dbReference>
<reference evidence="8" key="1">
    <citation type="submission" date="2013-08" db="EMBL/GenBank/DDBJ databases">
        <authorList>
            <person name="Mendez C."/>
            <person name="Richter M."/>
            <person name="Ferrer M."/>
            <person name="Sanchez J."/>
        </authorList>
    </citation>
    <scope>NUCLEOTIDE SEQUENCE</scope>
</reference>
<evidence type="ECO:0000256" key="6">
    <source>
        <dbReference type="SAM" id="Phobius"/>
    </source>
</evidence>
<keyword evidence="3 6" id="KW-0812">Transmembrane</keyword>
<dbReference type="AlphaFoldDB" id="T0ZPI2"/>
<dbReference type="PANTHER" id="PTHR36115">
    <property type="entry name" value="PROLINE-RICH ANTIGEN HOMOLOG-RELATED"/>
    <property type="match status" value="1"/>
</dbReference>
<proteinExistence type="predicted"/>
<evidence type="ECO:0000256" key="3">
    <source>
        <dbReference type="ARBA" id="ARBA00022692"/>
    </source>
</evidence>
<feature type="non-terminal residue" evidence="8">
    <location>
        <position position="1"/>
    </location>
</feature>